<name>A0ABU3L5C1_9FLAO</name>
<dbReference type="PROSITE" id="PS51257">
    <property type="entry name" value="PROKAR_LIPOPROTEIN"/>
    <property type="match status" value="1"/>
</dbReference>
<dbReference type="Proteomes" id="UP001250656">
    <property type="component" value="Unassembled WGS sequence"/>
</dbReference>
<proteinExistence type="predicted"/>
<evidence type="ECO:0000313" key="4">
    <source>
        <dbReference type="Proteomes" id="UP001250656"/>
    </source>
</evidence>
<sequence length="159" mass="17062">MKNLSLLFFALVLFSFLACKDGNRPAGPASTETNVENPALERGEVEDAVAALNAALVDPERTVLKGMAADDLSYGHSSGNIQDGETFIDDLMNGPFDFLSIDTSDESIHISGSTAIARHVLSAKGTNEGEPAEVHIGIMLVFQKKNGKLRLLARQAYKL</sequence>
<reference evidence="3 4" key="1">
    <citation type="submission" date="2023-09" db="EMBL/GenBank/DDBJ databases">
        <title>Novel taxa isolated from Blanes Bay.</title>
        <authorList>
            <person name="Rey-Velasco X."/>
            <person name="Lucena T."/>
        </authorList>
    </citation>
    <scope>NUCLEOTIDE SEQUENCE [LARGE SCALE GENOMIC DNA]</scope>
    <source>
        <strain evidence="3 4">S334</strain>
    </source>
</reference>
<dbReference type="SUPFAM" id="SSF54427">
    <property type="entry name" value="NTF2-like"/>
    <property type="match status" value="1"/>
</dbReference>
<dbReference type="InterPro" id="IPR027843">
    <property type="entry name" value="DUF4440"/>
</dbReference>
<comment type="caution">
    <text evidence="3">The sequence shown here is derived from an EMBL/GenBank/DDBJ whole genome shotgun (WGS) entry which is preliminary data.</text>
</comment>
<feature type="chain" id="PRO_5045843487" evidence="1">
    <location>
        <begin position="21"/>
        <end position="159"/>
    </location>
</feature>
<evidence type="ECO:0000256" key="1">
    <source>
        <dbReference type="SAM" id="SignalP"/>
    </source>
</evidence>
<keyword evidence="4" id="KW-1185">Reference proteome</keyword>
<dbReference type="EMBL" id="JAVTTP010000001">
    <property type="protein sequence ID" value="MDT7828647.1"/>
    <property type="molecule type" value="Genomic_DNA"/>
</dbReference>
<dbReference type="InterPro" id="IPR032710">
    <property type="entry name" value="NTF2-like_dom_sf"/>
</dbReference>
<organism evidence="3 4">
    <name type="scientific">Pricia mediterranea</name>
    <dbReference type="NCBI Taxonomy" id="3076079"/>
    <lineage>
        <taxon>Bacteria</taxon>
        <taxon>Pseudomonadati</taxon>
        <taxon>Bacteroidota</taxon>
        <taxon>Flavobacteriia</taxon>
        <taxon>Flavobacteriales</taxon>
        <taxon>Flavobacteriaceae</taxon>
        <taxon>Pricia</taxon>
    </lineage>
</organism>
<feature type="domain" description="DUF4440" evidence="2">
    <location>
        <begin position="46"/>
        <end position="150"/>
    </location>
</feature>
<protein>
    <submittedName>
        <fullName evidence="3">Nuclear transport factor 2 family protein</fullName>
    </submittedName>
</protein>
<evidence type="ECO:0000259" key="2">
    <source>
        <dbReference type="Pfam" id="PF14534"/>
    </source>
</evidence>
<dbReference type="Gene3D" id="3.10.450.50">
    <property type="match status" value="1"/>
</dbReference>
<evidence type="ECO:0000313" key="3">
    <source>
        <dbReference type="EMBL" id="MDT7828647.1"/>
    </source>
</evidence>
<dbReference type="RefSeq" id="WP_314014067.1">
    <property type="nucleotide sequence ID" value="NZ_JAVTTP010000001.1"/>
</dbReference>
<dbReference type="Pfam" id="PF14534">
    <property type="entry name" value="DUF4440"/>
    <property type="match status" value="1"/>
</dbReference>
<feature type="signal peptide" evidence="1">
    <location>
        <begin position="1"/>
        <end position="20"/>
    </location>
</feature>
<gene>
    <name evidence="3" type="ORF">RQM65_08225</name>
</gene>
<accession>A0ABU3L5C1</accession>
<keyword evidence="1" id="KW-0732">Signal</keyword>